<dbReference type="Proteomes" id="UP000762676">
    <property type="component" value="Unassembled WGS sequence"/>
</dbReference>
<dbReference type="EMBL" id="BMAT01002232">
    <property type="protein sequence ID" value="GFS02306.1"/>
    <property type="molecule type" value="Genomic_DNA"/>
</dbReference>
<dbReference type="GO" id="GO:0016874">
    <property type="term" value="F:ligase activity"/>
    <property type="evidence" value="ECO:0007669"/>
    <property type="project" value="UniProtKB-KW"/>
</dbReference>
<dbReference type="InterPro" id="IPR007085">
    <property type="entry name" value="DNA/pantothenate-metab_flavo_C"/>
</dbReference>
<dbReference type="GO" id="GO:0015937">
    <property type="term" value="P:coenzyme A biosynthetic process"/>
    <property type="evidence" value="ECO:0007669"/>
    <property type="project" value="UniProtKB-ARBA"/>
</dbReference>
<name>A0AAV4I030_9GAST</name>
<reference evidence="3 4" key="1">
    <citation type="journal article" date="2021" name="Elife">
        <title>Chloroplast acquisition without the gene transfer in kleptoplastic sea slugs, Plakobranchus ocellatus.</title>
        <authorList>
            <person name="Maeda T."/>
            <person name="Takahashi S."/>
            <person name="Yoshida T."/>
            <person name="Shimamura S."/>
            <person name="Takaki Y."/>
            <person name="Nagai Y."/>
            <person name="Toyoda A."/>
            <person name="Suzuki Y."/>
            <person name="Arimoto A."/>
            <person name="Ishii H."/>
            <person name="Satoh N."/>
            <person name="Nishiyama T."/>
            <person name="Hasebe M."/>
            <person name="Maruyama T."/>
            <person name="Minagawa J."/>
            <person name="Obokata J."/>
            <person name="Shigenobu S."/>
        </authorList>
    </citation>
    <scope>NUCLEOTIDE SEQUENCE [LARGE SCALE GENOMIC DNA]</scope>
</reference>
<proteinExistence type="inferred from homology"/>
<dbReference type="PANTHER" id="PTHR12290">
    <property type="entry name" value="CORNICHON-RELATED"/>
    <property type="match status" value="1"/>
</dbReference>
<feature type="domain" description="DNA/pantothenate metabolism flavoprotein C-terminal" evidence="2">
    <location>
        <begin position="167"/>
        <end position="270"/>
    </location>
</feature>
<comment type="similarity">
    <text evidence="1">Belongs to the PPC synthetase family.</text>
</comment>
<organism evidence="3 4">
    <name type="scientific">Elysia marginata</name>
    <dbReference type="NCBI Taxonomy" id="1093978"/>
    <lineage>
        <taxon>Eukaryota</taxon>
        <taxon>Metazoa</taxon>
        <taxon>Spiralia</taxon>
        <taxon>Lophotrochozoa</taxon>
        <taxon>Mollusca</taxon>
        <taxon>Gastropoda</taxon>
        <taxon>Heterobranchia</taxon>
        <taxon>Euthyneura</taxon>
        <taxon>Panpulmonata</taxon>
        <taxon>Sacoglossa</taxon>
        <taxon>Placobranchoidea</taxon>
        <taxon>Plakobranchidae</taxon>
        <taxon>Elysia</taxon>
    </lineage>
</organism>
<accession>A0AAV4I030</accession>
<dbReference type="InterPro" id="IPR035929">
    <property type="entry name" value="CoaB-like_sf"/>
</dbReference>
<evidence type="ECO:0000313" key="4">
    <source>
        <dbReference type="Proteomes" id="UP000762676"/>
    </source>
</evidence>
<evidence type="ECO:0000256" key="1">
    <source>
        <dbReference type="ARBA" id="ARBA00005703"/>
    </source>
</evidence>
<evidence type="ECO:0000313" key="3">
    <source>
        <dbReference type="EMBL" id="GFS02306.1"/>
    </source>
</evidence>
<dbReference type="Pfam" id="PF04127">
    <property type="entry name" value="DFP"/>
    <property type="match status" value="1"/>
</dbReference>
<dbReference type="Gene3D" id="3.40.50.10300">
    <property type="entry name" value="CoaB-like"/>
    <property type="match status" value="1"/>
</dbReference>
<sequence length="308" mass="34802">MTSSTKLDSFFQELTAPDSFESKKHHLEVFTSRHLEKSNRIVLITSGGTTVPLESKTVRFIDNFSIGRRGALSAEYFLKQGYAVLYLYRHRSLQPFHHRIDKNILDILSVDETNGTSIKVQAPFVESLAPVVQQYHRYHDNGMLCQVDFTTLDEYLLLLRAACEALRGFDKSALVYLAAAVSDFYIPAAQMPEHKIQSSNGKLQLSLEMTPKLLKPLVKDWVPNAFTVSFKLETDPKIMISKARGALENYKHQMVIANLLHTRRKEVVMISADLEEKVVLTDEDLAAGKEIEGPLIARLVQIHAETLS</sequence>
<gene>
    <name evidence="3" type="ORF">ElyMa_001119700</name>
</gene>
<dbReference type="SUPFAM" id="SSF102645">
    <property type="entry name" value="CoaB-like"/>
    <property type="match status" value="1"/>
</dbReference>
<keyword evidence="4" id="KW-1185">Reference proteome</keyword>
<comment type="caution">
    <text evidence="3">The sequence shown here is derived from an EMBL/GenBank/DDBJ whole genome shotgun (WGS) entry which is preliminary data.</text>
</comment>
<keyword evidence="3" id="KW-0436">Ligase</keyword>
<protein>
    <submittedName>
        <fullName evidence="3">Phosphopantothenate--cysteine ligase</fullName>
    </submittedName>
</protein>
<dbReference type="AlphaFoldDB" id="A0AAV4I030"/>
<evidence type="ECO:0000259" key="2">
    <source>
        <dbReference type="Pfam" id="PF04127"/>
    </source>
</evidence>